<reference evidence="1" key="1">
    <citation type="journal article" date="2013" name="J. Plant Res.">
        <title>Effect of fungi and light on seed germination of three Opuntia species from semiarid lands of central Mexico.</title>
        <authorList>
            <person name="Delgado-Sanchez P."/>
            <person name="Jimenez-Bremont J.F."/>
            <person name="Guerrero-Gonzalez Mde L."/>
            <person name="Flores J."/>
        </authorList>
    </citation>
    <scope>NUCLEOTIDE SEQUENCE</scope>
    <source>
        <tissue evidence="1">Cladode</tissue>
    </source>
</reference>
<dbReference type="EMBL" id="GISG01148220">
    <property type="protein sequence ID" value="MBA4646850.1"/>
    <property type="molecule type" value="Transcribed_RNA"/>
</dbReference>
<sequence length="119" mass="13746">MAELFSHFSFVLFLDKGEVELVKLLLPPKHVVFNTYAVPWGKEKGFCGCIISRIWRSLCASSLFSNFFFLFFFHLQRMYAAPIYKDLVVPCPCFVEPWTSCCLFLYDSQGMEATSGCWV</sequence>
<organism evidence="1">
    <name type="scientific">Opuntia streptacantha</name>
    <name type="common">Prickly pear cactus</name>
    <name type="synonym">Opuntia cardona</name>
    <dbReference type="NCBI Taxonomy" id="393608"/>
    <lineage>
        <taxon>Eukaryota</taxon>
        <taxon>Viridiplantae</taxon>
        <taxon>Streptophyta</taxon>
        <taxon>Embryophyta</taxon>
        <taxon>Tracheophyta</taxon>
        <taxon>Spermatophyta</taxon>
        <taxon>Magnoliopsida</taxon>
        <taxon>eudicotyledons</taxon>
        <taxon>Gunneridae</taxon>
        <taxon>Pentapetalae</taxon>
        <taxon>Caryophyllales</taxon>
        <taxon>Cactineae</taxon>
        <taxon>Cactaceae</taxon>
        <taxon>Opuntioideae</taxon>
        <taxon>Opuntia</taxon>
    </lineage>
</organism>
<protein>
    <submittedName>
        <fullName evidence="1">Uncharacterized protein</fullName>
    </submittedName>
</protein>
<dbReference type="EMBL" id="GISG01148216">
    <property type="protein sequence ID" value="MBA4646848.1"/>
    <property type="molecule type" value="Transcribed_RNA"/>
</dbReference>
<name>A0A7C8ZNQ5_OPUST</name>
<accession>A0A7C8ZNQ5</accession>
<evidence type="ECO:0000313" key="1">
    <source>
        <dbReference type="EMBL" id="MBA4646850.1"/>
    </source>
</evidence>
<dbReference type="EMBL" id="GISG01148212">
    <property type="protein sequence ID" value="MBA4646846.1"/>
    <property type="molecule type" value="Transcribed_RNA"/>
</dbReference>
<dbReference type="AlphaFoldDB" id="A0A7C8ZNQ5"/>
<proteinExistence type="predicted"/>
<reference evidence="1" key="2">
    <citation type="submission" date="2020-07" db="EMBL/GenBank/DDBJ databases">
        <authorList>
            <person name="Vera ALvarez R."/>
            <person name="Arias-Moreno D.M."/>
            <person name="Jimenez-Jacinto V."/>
            <person name="Jimenez-Bremont J.F."/>
            <person name="Swaminathan K."/>
            <person name="Moose S.P."/>
            <person name="Guerrero-Gonzalez M.L."/>
            <person name="Marino-Ramirez L."/>
            <person name="Landsman D."/>
            <person name="Rodriguez-Kessler M."/>
            <person name="Delgado-Sanchez P."/>
        </authorList>
    </citation>
    <scope>NUCLEOTIDE SEQUENCE</scope>
    <source>
        <tissue evidence="1">Cladode</tissue>
    </source>
</reference>